<keyword evidence="2" id="KW-1185">Reference proteome</keyword>
<proteinExistence type="predicted"/>
<name>A0A3N4HQG4_ASCIM</name>
<evidence type="ECO:0000313" key="2">
    <source>
        <dbReference type="Proteomes" id="UP000275078"/>
    </source>
</evidence>
<gene>
    <name evidence="1" type="ORF">BJ508DRAFT_331966</name>
</gene>
<sequence>MPRFRDQHLNSHLPPDLILPTDAKIPPLTQYRTLNLQTNPDPKRFIEELWHINDITTILAPIPNRRRSPYEPDVYLIHTSHRTTYEYTCCTTTSLDPGTHLLREVLPDGERGAWTEGPFLKEMMEKEAKALIDAGWGSGYKPLTEMEHAEIMGAKELRWLGLGGDEKCHAGVLWIMMGKPEVGTEVGRGGFERVLGAHLEEGCGFEERKCRGER</sequence>
<dbReference type="AlphaFoldDB" id="A0A3N4HQG4"/>
<evidence type="ECO:0000313" key="1">
    <source>
        <dbReference type="EMBL" id="RPA75557.1"/>
    </source>
</evidence>
<protein>
    <submittedName>
        <fullName evidence="1">Uncharacterized protein</fullName>
    </submittedName>
</protein>
<dbReference type="Proteomes" id="UP000275078">
    <property type="component" value="Unassembled WGS sequence"/>
</dbReference>
<reference evidence="1 2" key="1">
    <citation type="journal article" date="2018" name="Nat. Ecol. Evol.">
        <title>Pezizomycetes genomes reveal the molecular basis of ectomycorrhizal truffle lifestyle.</title>
        <authorList>
            <person name="Murat C."/>
            <person name="Payen T."/>
            <person name="Noel B."/>
            <person name="Kuo A."/>
            <person name="Morin E."/>
            <person name="Chen J."/>
            <person name="Kohler A."/>
            <person name="Krizsan K."/>
            <person name="Balestrini R."/>
            <person name="Da Silva C."/>
            <person name="Montanini B."/>
            <person name="Hainaut M."/>
            <person name="Levati E."/>
            <person name="Barry K.W."/>
            <person name="Belfiori B."/>
            <person name="Cichocki N."/>
            <person name="Clum A."/>
            <person name="Dockter R.B."/>
            <person name="Fauchery L."/>
            <person name="Guy J."/>
            <person name="Iotti M."/>
            <person name="Le Tacon F."/>
            <person name="Lindquist E.A."/>
            <person name="Lipzen A."/>
            <person name="Malagnac F."/>
            <person name="Mello A."/>
            <person name="Molinier V."/>
            <person name="Miyauchi S."/>
            <person name="Poulain J."/>
            <person name="Riccioni C."/>
            <person name="Rubini A."/>
            <person name="Sitrit Y."/>
            <person name="Splivallo R."/>
            <person name="Traeger S."/>
            <person name="Wang M."/>
            <person name="Zifcakova L."/>
            <person name="Wipf D."/>
            <person name="Zambonelli A."/>
            <person name="Paolocci F."/>
            <person name="Nowrousian M."/>
            <person name="Ottonello S."/>
            <person name="Baldrian P."/>
            <person name="Spatafora J.W."/>
            <person name="Henrissat B."/>
            <person name="Nagy L.G."/>
            <person name="Aury J.M."/>
            <person name="Wincker P."/>
            <person name="Grigoriev I.V."/>
            <person name="Bonfante P."/>
            <person name="Martin F.M."/>
        </authorList>
    </citation>
    <scope>NUCLEOTIDE SEQUENCE [LARGE SCALE GENOMIC DNA]</scope>
    <source>
        <strain evidence="1 2">RN42</strain>
    </source>
</reference>
<accession>A0A3N4HQG4</accession>
<organism evidence="1 2">
    <name type="scientific">Ascobolus immersus RN42</name>
    <dbReference type="NCBI Taxonomy" id="1160509"/>
    <lineage>
        <taxon>Eukaryota</taxon>
        <taxon>Fungi</taxon>
        <taxon>Dikarya</taxon>
        <taxon>Ascomycota</taxon>
        <taxon>Pezizomycotina</taxon>
        <taxon>Pezizomycetes</taxon>
        <taxon>Pezizales</taxon>
        <taxon>Ascobolaceae</taxon>
        <taxon>Ascobolus</taxon>
    </lineage>
</organism>
<dbReference type="EMBL" id="ML119761">
    <property type="protein sequence ID" value="RPA75557.1"/>
    <property type="molecule type" value="Genomic_DNA"/>
</dbReference>